<dbReference type="Proteomes" id="UP000238730">
    <property type="component" value="Unassembled WGS sequence"/>
</dbReference>
<evidence type="ECO:0000313" key="2">
    <source>
        <dbReference type="EMBL" id="PQJ68210.1"/>
    </source>
</evidence>
<proteinExistence type="predicted"/>
<dbReference type="SUPFAM" id="SSF53474">
    <property type="entry name" value="alpha/beta-Hydrolases"/>
    <property type="match status" value="1"/>
</dbReference>
<dbReference type="Gene3D" id="3.40.50.1820">
    <property type="entry name" value="alpha/beta hydrolase"/>
    <property type="match status" value="1"/>
</dbReference>
<dbReference type="AlphaFoldDB" id="A0A2S7W1I8"/>
<dbReference type="EMBL" id="MSCJ01000001">
    <property type="protein sequence ID" value="PQJ68210.1"/>
    <property type="molecule type" value="Genomic_DNA"/>
</dbReference>
<dbReference type="InterPro" id="IPR051044">
    <property type="entry name" value="MAG_DAG_Lipase"/>
</dbReference>
<gene>
    <name evidence="2" type="ORF">BTO08_12910</name>
</gene>
<accession>A0A2S7W1I8</accession>
<dbReference type="InterPro" id="IPR029058">
    <property type="entry name" value="AB_hydrolase_fold"/>
</dbReference>
<dbReference type="InterPro" id="IPR022742">
    <property type="entry name" value="Hydrolase_4"/>
</dbReference>
<evidence type="ECO:0000313" key="3">
    <source>
        <dbReference type="Proteomes" id="UP000238730"/>
    </source>
</evidence>
<dbReference type="PANTHER" id="PTHR11614">
    <property type="entry name" value="PHOSPHOLIPASE-RELATED"/>
    <property type="match status" value="1"/>
</dbReference>
<comment type="caution">
    <text evidence="2">The sequence shown here is derived from an EMBL/GenBank/DDBJ whole genome shotgun (WGS) entry which is preliminary data.</text>
</comment>
<dbReference type="PRINTS" id="PR00111">
    <property type="entry name" value="ABHYDROLASE"/>
</dbReference>
<organism evidence="2 3">
    <name type="scientific">Photobacterium angustum</name>
    <dbReference type="NCBI Taxonomy" id="661"/>
    <lineage>
        <taxon>Bacteria</taxon>
        <taxon>Pseudomonadati</taxon>
        <taxon>Pseudomonadota</taxon>
        <taxon>Gammaproteobacteria</taxon>
        <taxon>Vibrionales</taxon>
        <taxon>Vibrionaceae</taxon>
        <taxon>Photobacterium</taxon>
    </lineage>
</organism>
<dbReference type="Pfam" id="PF12146">
    <property type="entry name" value="Hydrolase_4"/>
    <property type="match status" value="1"/>
</dbReference>
<evidence type="ECO:0000259" key="1">
    <source>
        <dbReference type="Pfam" id="PF12146"/>
    </source>
</evidence>
<protein>
    <submittedName>
        <fullName evidence="2">Lysophospholipase</fullName>
    </submittedName>
</protein>
<feature type="domain" description="Serine aminopeptidase S33" evidence="1">
    <location>
        <begin position="55"/>
        <end position="311"/>
    </location>
</feature>
<sequence>MTCQPSTFPSFSQEEHFTDTMTSAVSEMWQQRHEGKFTGVKQCELGWVSLTPKCSDKVIIVVNGRVETYWKYQELFYDLVKQGYHVYSFDHRGQGVSERLVADHELGYVEDFDDYVEDLHLFMQNIVKPQGYKQHFILGHSMGGAITSLALARYPTLFDRAVLSAPMHGIYVKPHLKPFAEALIGITELFRRQPHYAIGQKPYYAKPFDGNLLTHSQTRYQWFRDLYDVRPELRIGGASNHWVWESIKAARRAIQQANTITIPVLLLQGSEDKIVDNACQQQFHQQLNQGSGHCDFKIIEGSRHEILFESDPLRNQAIAALLTHFA</sequence>
<reference evidence="2 3" key="1">
    <citation type="submission" date="2016-12" db="EMBL/GenBank/DDBJ databases">
        <title>Diversity of luminous bacteria.</title>
        <authorList>
            <person name="Yoshizawa S."/>
            <person name="Kogure K."/>
        </authorList>
    </citation>
    <scope>NUCLEOTIDE SEQUENCE [LARGE SCALE GENOMIC DNA]</scope>
    <source>
        <strain evidence="2 3">LC1-200</strain>
    </source>
</reference>
<name>A0A2S7W1I8_PHOAN</name>
<dbReference type="InterPro" id="IPR000073">
    <property type="entry name" value="AB_hydrolase_1"/>
</dbReference>